<dbReference type="GO" id="GO:0016491">
    <property type="term" value="F:oxidoreductase activity"/>
    <property type="evidence" value="ECO:0007669"/>
    <property type="project" value="InterPro"/>
</dbReference>
<dbReference type="SUPFAM" id="SSF54909">
    <property type="entry name" value="Dimeric alpha+beta barrel"/>
    <property type="match status" value="1"/>
</dbReference>
<dbReference type="Gene3D" id="3.30.70.100">
    <property type="match status" value="1"/>
</dbReference>
<evidence type="ECO:0000313" key="2">
    <source>
        <dbReference type="EMBL" id="OYX31209.1"/>
    </source>
</evidence>
<proteinExistence type="predicted"/>
<dbReference type="EMBL" id="NCEB01000034">
    <property type="protein sequence ID" value="OYX31209.1"/>
    <property type="molecule type" value="Genomic_DNA"/>
</dbReference>
<dbReference type="NCBIfam" id="TIGR02118">
    <property type="entry name" value="EthD family reductase"/>
    <property type="match status" value="1"/>
</dbReference>
<dbReference type="InterPro" id="IPR011008">
    <property type="entry name" value="Dimeric_a/b-barrel"/>
</dbReference>
<gene>
    <name evidence="2" type="ORF">B7Z01_12985</name>
</gene>
<comment type="caution">
    <text evidence="2">The sequence shown here is derived from an EMBL/GenBank/DDBJ whole genome shotgun (WGS) entry which is preliminary data.</text>
</comment>
<dbReference type="Proteomes" id="UP000215595">
    <property type="component" value="Unassembled WGS sequence"/>
</dbReference>
<evidence type="ECO:0000313" key="3">
    <source>
        <dbReference type="Proteomes" id="UP000215595"/>
    </source>
</evidence>
<dbReference type="InterPro" id="IPR009799">
    <property type="entry name" value="EthD_dom"/>
</dbReference>
<sequence length="114" mass="11987">MLAVTQPGETSMAAQLVVTYRTPSDTAAFDRHYHDIHAPLARNIPGLRRFETSAGPVMTPEGPSDVHLIAILHFDSLADIGAAFASPEGQAAAADVANFASGGASMLMYETTET</sequence>
<organism evidence="2 3">
    <name type="scientific">Brevundimonas subvibrioides</name>
    <dbReference type="NCBI Taxonomy" id="74313"/>
    <lineage>
        <taxon>Bacteria</taxon>
        <taxon>Pseudomonadati</taxon>
        <taxon>Pseudomonadota</taxon>
        <taxon>Alphaproteobacteria</taxon>
        <taxon>Caulobacterales</taxon>
        <taxon>Caulobacteraceae</taxon>
        <taxon>Brevundimonas</taxon>
    </lineage>
</organism>
<evidence type="ECO:0000259" key="1">
    <source>
        <dbReference type="Pfam" id="PF07110"/>
    </source>
</evidence>
<dbReference type="PANTHER" id="PTHR40260:SF2">
    <property type="entry name" value="BLR8190 PROTEIN"/>
    <property type="match status" value="1"/>
</dbReference>
<dbReference type="Pfam" id="PF07110">
    <property type="entry name" value="EthD"/>
    <property type="match status" value="1"/>
</dbReference>
<accession>A0A258FGH6</accession>
<dbReference type="AlphaFoldDB" id="A0A258FGH6"/>
<protein>
    <submittedName>
        <fullName evidence="2">EthD like-protein</fullName>
    </submittedName>
</protein>
<feature type="domain" description="EthD" evidence="1">
    <location>
        <begin position="25"/>
        <end position="101"/>
    </location>
</feature>
<name>A0A258FGH6_9CAUL</name>
<dbReference type="PANTHER" id="PTHR40260">
    <property type="entry name" value="BLR8190 PROTEIN"/>
    <property type="match status" value="1"/>
</dbReference>
<reference evidence="2 3" key="1">
    <citation type="submission" date="2017-03" db="EMBL/GenBank/DDBJ databases">
        <title>Lifting the veil on microbial sulfur biogeochemistry in mining wastewaters.</title>
        <authorList>
            <person name="Kantor R.S."/>
            <person name="Colenbrander Nelson T."/>
            <person name="Marshall S."/>
            <person name="Bennett D."/>
            <person name="Apte S."/>
            <person name="Camacho D."/>
            <person name="Thomas B.C."/>
            <person name="Warren L.A."/>
            <person name="Banfield J.F."/>
        </authorList>
    </citation>
    <scope>NUCLEOTIDE SEQUENCE [LARGE SCALE GENOMIC DNA]</scope>
    <source>
        <strain evidence="2">32-69-9</strain>
    </source>
</reference>